<comment type="caution">
    <text evidence="4">The sequence shown here is derived from an EMBL/GenBank/DDBJ whole genome shotgun (WGS) entry which is preliminary data.</text>
</comment>
<organism evidence="4 5">
    <name type="scientific">Dunaliella salina</name>
    <name type="common">Green alga</name>
    <name type="synonym">Protococcus salinus</name>
    <dbReference type="NCBI Taxonomy" id="3046"/>
    <lineage>
        <taxon>Eukaryota</taxon>
        <taxon>Viridiplantae</taxon>
        <taxon>Chlorophyta</taxon>
        <taxon>core chlorophytes</taxon>
        <taxon>Chlorophyceae</taxon>
        <taxon>CS clade</taxon>
        <taxon>Chlamydomonadales</taxon>
        <taxon>Dunaliellaceae</taxon>
        <taxon>Dunaliella</taxon>
    </lineage>
</organism>
<dbReference type="InterPro" id="IPR000007">
    <property type="entry name" value="Tubby_C"/>
</dbReference>
<reference evidence="4" key="1">
    <citation type="submission" date="2017-08" db="EMBL/GenBank/DDBJ databases">
        <authorList>
            <person name="Polle J.E."/>
            <person name="Barry K."/>
            <person name="Cushman J."/>
            <person name="Schmutz J."/>
            <person name="Tran D."/>
            <person name="Hathwaick L.T."/>
            <person name="Yim W.C."/>
            <person name="Jenkins J."/>
            <person name="Mckie-Krisberg Z.M."/>
            <person name="Prochnik S."/>
            <person name="Lindquist E."/>
            <person name="Dockter R.B."/>
            <person name="Adam C."/>
            <person name="Molina H."/>
            <person name="Bunkerborg J."/>
            <person name="Jin E."/>
            <person name="Buchheim M."/>
            <person name="Magnuson J."/>
        </authorList>
    </citation>
    <scope>NUCLEOTIDE SEQUENCE</scope>
    <source>
        <strain evidence="4">CCAP 19/18</strain>
    </source>
</reference>
<dbReference type="EMBL" id="MU070206">
    <property type="protein sequence ID" value="KAF5829075.1"/>
    <property type="molecule type" value="Genomic_DNA"/>
</dbReference>
<sequence length="519" mass="57199">MGIGYLGTQEVPLPSPDYYKPDFLTSPGPLMEKQESASRGGAHPSSSIKSRRNRLAPMQDAWEQEAAELGNADLDTQKGGALRGTPDRSYNRVFGNTLYEEARRQLDEEQSQQQQDDVHASQYGLGFTADPVKPHTAYSVGMPGTFEDHMDHGACASGGGDLVDEDGDGVMIGPGSQGVRTGWGSGRAESIRRSVRDSPSGRAAQAAGNMADPDSPLRQSRQDSHRLKARRNNLMAEEDVEPVQEDSPVSDQSSSRRRAGNTGVEASVWEGQLQHLLDLQQREECVHRPGPIGGDLIKCYIKRSKAFLGQTKYQMFLENGDLFLLAGRLRKKTQNSHYVISTDPEELKRDTDSCLAKLKANYMGSQFTLWQRTGDASVKKGYGQEGMSLVYEPNKRSGPRAVRVALPLPGHHWPPSEEVGVSLQTAFGFANALALLRWPPGEENSYTLNFDKRVKKASVKNMQLVPWDHNSDARDAKVMLQFGKLGEDLFALDFGYPFTIESAFALALATFDTKLIYSL</sequence>
<dbReference type="Pfam" id="PF01167">
    <property type="entry name" value="Tub"/>
    <property type="match status" value="1"/>
</dbReference>
<dbReference type="PANTHER" id="PTHR16517">
    <property type="entry name" value="TUBBY-RELATED"/>
    <property type="match status" value="1"/>
</dbReference>
<evidence type="ECO:0000259" key="3">
    <source>
        <dbReference type="Pfam" id="PF01167"/>
    </source>
</evidence>
<evidence type="ECO:0000313" key="4">
    <source>
        <dbReference type="EMBL" id="KAF5829075.1"/>
    </source>
</evidence>
<dbReference type="SUPFAM" id="SSF54518">
    <property type="entry name" value="Tubby C-terminal domain-like"/>
    <property type="match status" value="1"/>
</dbReference>
<evidence type="ECO:0000256" key="1">
    <source>
        <dbReference type="ARBA" id="ARBA00007129"/>
    </source>
</evidence>
<evidence type="ECO:0000256" key="2">
    <source>
        <dbReference type="SAM" id="MobiDB-lite"/>
    </source>
</evidence>
<accession>A0ABQ7G396</accession>
<proteinExistence type="inferred from homology"/>
<protein>
    <submittedName>
        <fullName evidence="4">Tubby C-terminal-like domain-containing protein</fullName>
    </submittedName>
</protein>
<feature type="domain" description="Tubby C-terminal" evidence="3">
    <location>
        <begin position="288"/>
        <end position="513"/>
    </location>
</feature>
<evidence type="ECO:0000313" key="5">
    <source>
        <dbReference type="Proteomes" id="UP000815325"/>
    </source>
</evidence>
<dbReference type="InterPro" id="IPR025659">
    <property type="entry name" value="Tubby-like_C"/>
</dbReference>
<dbReference type="Proteomes" id="UP000815325">
    <property type="component" value="Unassembled WGS sequence"/>
</dbReference>
<dbReference type="PANTHER" id="PTHR16517:SF7">
    <property type="entry name" value="PROTEIN KING TUBBY"/>
    <property type="match status" value="1"/>
</dbReference>
<gene>
    <name evidence="4" type="ORF">DUNSADRAFT_16608</name>
</gene>
<dbReference type="PRINTS" id="PR01573">
    <property type="entry name" value="SUPERTUBBY"/>
</dbReference>
<feature type="region of interest" description="Disordered" evidence="2">
    <location>
        <begin position="172"/>
        <end position="263"/>
    </location>
</feature>
<name>A0ABQ7G396_DUNSA</name>
<feature type="compositionally biased region" description="Gly residues" evidence="2">
    <location>
        <begin position="172"/>
        <end position="185"/>
    </location>
</feature>
<keyword evidence="5" id="KW-1185">Reference proteome</keyword>
<dbReference type="Gene3D" id="3.20.90.10">
    <property type="entry name" value="Tubby Protein, Chain A"/>
    <property type="match status" value="1"/>
</dbReference>
<feature type="region of interest" description="Disordered" evidence="2">
    <location>
        <begin position="1"/>
        <end position="89"/>
    </location>
</feature>
<comment type="similarity">
    <text evidence="1">Belongs to the TUB family.</text>
</comment>